<dbReference type="Gramene" id="HORVU.MOREX.r2.3HG0204670.1">
    <property type="protein sequence ID" value="HORVU.MOREX.r2.3HG0204670.1.CDS.1"/>
    <property type="gene ID" value="HORVU.MOREX.r2.3HG0204670"/>
</dbReference>
<organism evidence="1 2">
    <name type="scientific">Hordeum vulgare subsp. vulgare</name>
    <name type="common">Domesticated barley</name>
    <dbReference type="NCBI Taxonomy" id="112509"/>
    <lineage>
        <taxon>Eukaryota</taxon>
        <taxon>Viridiplantae</taxon>
        <taxon>Streptophyta</taxon>
        <taxon>Embryophyta</taxon>
        <taxon>Tracheophyta</taxon>
        <taxon>Spermatophyta</taxon>
        <taxon>Magnoliopsida</taxon>
        <taxon>Liliopsida</taxon>
        <taxon>Poales</taxon>
        <taxon>Poaceae</taxon>
        <taxon>BOP clade</taxon>
        <taxon>Pooideae</taxon>
        <taxon>Triticodae</taxon>
        <taxon>Triticeae</taxon>
        <taxon>Hordeinae</taxon>
        <taxon>Hordeum</taxon>
    </lineage>
</organism>
<accession>A0A8I7B521</accession>
<reference evidence="1" key="3">
    <citation type="submission" date="2022-01" db="UniProtKB">
        <authorList>
            <consortium name="EnsemblPlants"/>
        </authorList>
    </citation>
    <scope>IDENTIFICATION</scope>
    <source>
        <strain evidence="1">subsp. vulgare</strain>
    </source>
</reference>
<evidence type="ECO:0000313" key="2">
    <source>
        <dbReference type="Proteomes" id="UP000011116"/>
    </source>
</evidence>
<reference evidence="2" key="1">
    <citation type="journal article" date="2012" name="Nature">
        <title>A physical, genetic and functional sequence assembly of the barley genome.</title>
        <authorList>
            <consortium name="The International Barley Genome Sequencing Consortium"/>
            <person name="Mayer K.F."/>
            <person name="Waugh R."/>
            <person name="Brown J.W."/>
            <person name="Schulman A."/>
            <person name="Langridge P."/>
            <person name="Platzer M."/>
            <person name="Fincher G.B."/>
            <person name="Muehlbauer G.J."/>
            <person name="Sato K."/>
            <person name="Close T.J."/>
            <person name="Wise R.P."/>
            <person name="Stein N."/>
        </authorList>
    </citation>
    <scope>NUCLEOTIDE SEQUENCE [LARGE SCALE GENOMIC DNA]</scope>
    <source>
        <strain evidence="2">cv. Morex</strain>
    </source>
</reference>
<protein>
    <submittedName>
        <fullName evidence="1">Uncharacterized protein</fullName>
    </submittedName>
</protein>
<sequence>MCIMFGLPQSPTCLIPVCGETWSGPLPVEDRVGLPPGSQPYGVHVYRRRNALMLMVCTNGEKFNFHFFYLMQSFDYKTSLATKIFSCFLGTENFLGAKRDNDPPPQVRLLEWIR</sequence>
<reference evidence="1" key="2">
    <citation type="submission" date="2020-10" db="EMBL/GenBank/DDBJ databases">
        <authorList>
            <person name="Scholz U."/>
            <person name="Mascher M."/>
            <person name="Fiebig A."/>
        </authorList>
    </citation>
    <scope>NUCLEOTIDE SEQUENCE [LARGE SCALE GENOMIC DNA]</scope>
    <source>
        <strain evidence="1">cv. Morex</strain>
    </source>
</reference>
<dbReference type="Gramene" id="HORVU.MOREX.r3.3HG0246490.1">
    <property type="protein sequence ID" value="HORVU.MOREX.r3.3HG0246490.1.CDS1"/>
    <property type="gene ID" value="HORVU.MOREX.r3.3HG0246490"/>
</dbReference>
<evidence type="ECO:0000313" key="1">
    <source>
        <dbReference type="EnsemblPlants" id="HORVU.MOREX.r3.3HG0246490.1.CDS1"/>
    </source>
</evidence>
<dbReference type="EnsemblPlants" id="HORVU.MOREX.r3.3HG0246490.1">
    <property type="protein sequence ID" value="HORVU.MOREX.r3.3HG0246490.1.CDS1"/>
    <property type="gene ID" value="HORVU.MOREX.r3.3HG0246490"/>
</dbReference>
<keyword evidence="2" id="KW-1185">Reference proteome</keyword>
<name>A0A8I7B521_HORVV</name>
<proteinExistence type="predicted"/>
<dbReference type="Proteomes" id="UP000011116">
    <property type="component" value="Chromosome 3H"/>
</dbReference>
<dbReference type="AlphaFoldDB" id="A0A8I7B521"/>